<protein>
    <submittedName>
        <fullName evidence="1">Uncharacterized protein</fullName>
    </submittedName>
</protein>
<dbReference type="EMBL" id="CAJOBO010001705">
    <property type="protein sequence ID" value="CAF4402839.1"/>
    <property type="molecule type" value="Genomic_DNA"/>
</dbReference>
<organism evidence="1 2">
    <name type="scientific">Rotaria socialis</name>
    <dbReference type="NCBI Taxonomy" id="392032"/>
    <lineage>
        <taxon>Eukaryota</taxon>
        <taxon>Metazoa</taxon>
        <taxon>Spiralia</taxon>
        <taxon>Gnathifera</taxon>
        <taxon>Rotifera</taxon>
        <taxon>Eurotatoria</taxon>
        <taxon>Bdelloidea</taxon>
        <taxon>Philodinida</taxon>
        <taxon>Philodinidae</taxon>
        <taxon>Rotaria</taxon>
    </lineage>
</organism>
<evidence type="ECO:0000313" key="2">
    <source>
        <dbReference type="Proteomes" id="UP000663851"/>
    </source>
</evidence>
<gene>
    <name evidence="1" type="ORF">HFQ381_LOCUS20219</name>
</gene>
<name>A0A820PI99_9BILA</name>
<comment type="caution">
    <text evidence="1">The sequence shown here is derived from an EMBL/GenBank/DDBJ whole genome shotgun (WGS) entry which is preliminary data.</text>
</comment>
<sequence length="106" mass="11900">MFGVGNPHGWPIIVGRIKPETEHYMDKAIYHRKSQRQNVLEITTATEDAHLQAVATIENMAGICKVNAVNIIEANEKKIFHITFDVAADCQSMKKIMQHAPNLAFV</sequence>
<dbReference type="AlphaFoldDB" id="A0A820PI99"/>
<dbReference type="Proteomes" id="UP000663851">
    <property type="component" value="Unassembled WGS sequence"/>
</dbReference>
<evidence type="ECO:0000313" key="1">
    <source>
        <dbReference type="EMBL" id="CAF4402839.1"/>
    </source>
</evidence>
<reference evidence="1" key="1">
    <citation type="submission" date="2021-02" db="EMBL/GenBank/DDBJ databases">
        <authorList>
            <person name="Nowell W R."/>
        </authorList>
    </citation>
    <scope>NUCLEOTIDE SEQUENCE</scope>
</reference>
<proteinExistence type="predicted"/>
<accession>A0A820PI99</accession>